<dbReference type="AlphaFoldDB" id="A0A8K0DAT6"/>
<protein>
    <submittedName>
        <fullName evidence="2">Uncharacterized protein</fullName>
    </submittedName>
</protein>
<accession>A0A8K0DAT6</accession>
<dbReference type="EMBL" id="VTPC01002623">
    <property type="protein sequence ID" value="KAF2899808.1"/>
    <property type="molecule type" value="Genomic_DNA"/>
</dbReference>
<evidence type="ECO:0000256" key="1">
    <source>
        <dbReference type="SAM" id="MobiDB-lite"/>
    </source>
</evidence>
<evidence type="ECO:0000313" key="3">
    <source>
        <dbReference type="Proteomes" id="UP000801492"/>
    </source>
</evidence>
<name>A0A8K0DAT6_IGNLU</name>
<reference evidence="2" key="1">
    <citation type="submission" date="2019-08" db="EMBL/GenBank/DDBJ databases">
        <title>The genome of the North American firefly Photinus pyralis.</title>
        <authorList>
            <consortium name="Photinus pyralis genome working group"/>
            <person name="Fallon T.R."/>
            <person name="Sander Lower S.E."/>
            <person name="Weng J.-K."/>
        </authorList>
    </citation>
    <scope>NUCLEOTIDE SEQUENCE</scope>
    <source>
        <strain evidence="2">TRF0915ILg1</strain>
        <tissue evidence="2">Whole body</tissue>
    </source>
</reference>
<gene>
    <name evidence="2" type="ORF">ILUMI_06378</name>
</gene>
<proteinExistence type="predicted"/>
<organism evidence="2 3">
    <name type="scientific">Ignelater luminosus</name>
    <name type="common">Cucubano</name>
    <name type="synonym">Pyrophorus luminosus</name>
    <dbReference type="NCBI Taxonomy" id="2038154"/>
    <lineage>
        <taxon>Eukaryota</taxon>
        <taxon>Metazoa</taxon>
        <taxon>Ecdysozoa</taxon>
        <taxon>Arthropoda</taxon>
        <taxon>Hexapoda</taxon>
        <taxon>Insecta</taxon>
        <taxon>Pterygota</taxon>
        <taxon>Neoptera</taxon>
        <taxon>Endopterygota</taxon>
        <taxon>Coleoptera</taxon>
        <taxon>Polyphaga</taxon>
        <taxon>Elateriformia</taxon>
        <taxon>Elateroidea</taxon>
        <taxon>Elateridae</taxon>
        <taxon>Agrypninae</taxon>
        <taxon>Pyrophorini</taxon>
        <taxon>Ignelater</taxon>
    </lineage>
</organism>
<dbReference type="Proteomes" id="UP000801492">
    <property type="component" value="Unassembled WGS sequence"/>
</dbReference>
<sequence>MPSLSDTGGISDISPCPDAFPIIPDLDLVLVDPQNPEVEEIALDEFLENLSIGVANNNSEIIDEDEDSDDSIKDKDFHYKPGETSDSDADALSEPEENEGKEEDDINTKSRGAQEVGSCIRKYVVNHISDKIQELILWSDSCGGQNRNIKIVLLLKSILEEKPTLEKIRLRCLVSGHSFLPNDSDFGDVESALKIQQKLFSPEDYIKIMENCRKKSYQNRSYAEGKFC</sequence>
<keyword evidence="3" id="KW-1185">Reference proteome</keyword>
<feature type="compositionally biased region" description="Acidic residues" evidence="1">
    <location>
        <begin position="85"/>
        <end position="105"/>
    </location>
</feature>
<feature type="region of interest" description="Disordered" evidence="1">
    <location>
        <begin position="61"/>
        <end position="111"/>
    </location>
</feature>
<feature type="compositionally biased region" description="Basic and acidic residues" evidence="1">
    <location>
        <begin position="70"/>
        <end position="83"/>
    </location>
</feature>
<evidence type="ECO:0000313" key="2">
    <source>
        <dbReference type="EMBL" id="KAF2899808.1"/>
    </source>
</evidence>
<comment type="caution">
    <text evidence="2">The sequence shown here is derived from an EMBL/GenBank/DDBJ whole genome shotgun (WGS) entry which is preliminary data.</text>
</comment>
<dbReference type="OrthoDB" id="6771654at2759"/>